<keyword evidence="1" id="KW-0732">Signal</keyword>
<sequence length="70" mass="8550">MLPQSVHMDAMLFLLWQMWKACNALIFDRADSLPTDIFHRTINSMEFWRCRYKKLGFDFDRRHSFFLSCL</sequence>
<evidence type="ECO:0000256" key="1">
    <source>
        <dbReference type="SAM" id="SignalP"/>
    </source>
</evidence>
<comment type="caution">
    <text evidence="2">The sequence shown here is derived from an EMBL/GenBank/DDBJ whole genome shotgun (WGS) entry which is preliminary data.</text>
</comment>
<dbReference type="Proteomes" id="UP000823388">
    <property type="component" value="Chromosome 5K"/>
</dbReference>
<evidence type="ECO:0000313" key="3">
    <source>
        <dbReference type="Proteomes" id="UP000823388"/>
    </source>
</evidence>
<organism evidence="2 3">
    <name type="scientific">Panicum virgatum</name>
    <name type="common">Blackwell switchgrass</name>
    <dbReference type="NCBI Taxonomy" id="38727"/>
    <lineage>
        <taxon>Eukaryota</taxon>
        <taxon>Viridiplantae</taxon>
        <taxon>Streptophyta</taxon>
        <taxon>Embryophyta</taxon>
        <taxon>Tracheophyta</taxon>
        <taxon>Spermatophyta</taxon>
        <taxon>Magnoliopsida</taxon>
        <taxon>Liliopsida</taxon>
        <taxon>Poales</taxon>
        <taxon>Poaceae</taxon>
        <taxon>PACMAD clade</taxon>
        <taxon>Panicoideae</taxon>
        <taxon>Panicodae</taxon>
        <taxon>Paniceae</taxon>
        <taxon>Panicinae</taxon>
        <taxon>Panicum</taxon>
        <taxon>Panicum sect. Hiantes</taxon>
    </lineage>
</organism>
<feature type="chain" id="PRO_5035883270" description="Secreted protein" evidence="1">
    <location>
        <begin position="25"/>
        <end position="70"/>
    </location>
</feature>
<keyword evidence="3" id="KW-1185">Reference proteome</keyword>
<proteinExistence type="predicted"/>
<gene>
    <name evidence="2" type="ORF">PVAP13_5KG359007</name>
</gene>
<evidence type="ECO:0000313" key="2">
    <source>
        <dbReference type="EMBL" id="KAG2598402.1"/>
    </source>
</evidence>
<evidence type="ECO:0008006" key="4">
    <source>
        <dbReference type="Google" id="ProtNLM"/>
    </source>
</evidence>
<accession>A0A8T0SG91</accession>
<protein>
    <recommendedName>
        <fullName evidence="4">Secreted protein</fullName>
    </recommendedName>
</protein>
<dbReference type="EMBL" id="CM029045">
    <property type="protein sequence ID" value="KAG2598402.1"/>
    <property type="molecule type" value="Genomic_DNA"/>
</dbReference>
<name>A0A8T0SG91_PANVG</name>
<feature type="signal peptide" evidence="1">
    <location>
        <begin position="1"/>
        <end position="24"/>
    </location>
</feature>
<dbReference type="AlphaFoldDB" id="A0A8T0SG91"/>
<reference evidence="2" key="1">
    <citation type="submission" date="2020-05" db="EMBL/GenBank/DDBJ databases">
        <title>WGS assembly of Panicum virgatum.</title>
        <authorList>
            <person name="Lovell J.T."/>
            <person name="Jenkins J."/>
            <person name="Shu S."/>
            <person name="Juenger T.E."/>
            <person name="Schmutz J."/>
        </authorList>
    </citation>
    <scope>NUCLEOTIDE SEQUENCE</scope>
    <source>
        <strain evidence="2">AP13</strain>
    </source>
</reference>